<comment type="caution">
    <text evidence="1">The sequence shown here is derived from an EMBL/GenBank/DDBJ whole genome shotgun (WGS) entry which is preliminary data.</text>
</comment>
<dbReference type="EMBL" id="JAQLWO010000041">
    <property type="protein sequence ID" value="MDB7908711.1"/>
    <property type="molecule type" value="Genomic_DNA"/>
</dbReference>
<name>A0AAW6C7V5_FLAPL</name>
<protein>
    <recommendedName>
        <fullName evidence="3">Minor tail protein</fullName>
    </recommendedName>
</protein>
<evidence type="ECO:0000313" key="2">
    <source>
        <dbReference type="Proteomes" id="UP001211006"/>
    </source>
</evidence>
<evidence type="ECO:0008006" key="3">
    <source>
        <dbReference type="Google" id="ProtNLM"/>
    </source>
</evidence>
<dbReference type="AlphaFoldDB" id="A0AAW6C7V5"/>
<organism evidence="1 2">
    <name type="scientific">Flavonifractor plautii</name>
    <name type="common">Fusobacterium plautii</name>
    <dbReference type="NCBI Taxonomy" id="292800"/>
    <lineage>
        <taxon>Bacteria</taxon>
        <taxon>Bacillati</taxon>
        <taxon>Bacillota</taxon>
        <taxon>Clostridia</taxon>
        <taxon>Eubacteriales</taxon>
        <taxon>Oscillospiraceae</taxon>
        <taxon>Flavonifractor</taxon>
    </lineage>
</organism>
<proteinExistence type="predicted"/>
<dbReference type="Proteomes" id="UP001211006">
    <property type="component" value="Unassembled WGS sequence"/>
</dbReference>
<evidence type="ECO:0000313" key="1">
    <source>
        <dbReference type="EMBL" id="MDB7908711.1"/>
    </source>
</evidence>
<dbReference type="RefSeq" id="WP_130849677.1">
    <property type="nucleotide sequence ID" value="NZ_DAWDUS010000036.1"/>
</dbReference>
<sequence>MYHSITIGGKNTWDDWRLVPASRPVFNPPAQKVKTLEIPGGDGVIDLSQSLTGYPVYQNRTGSIEFIVMNDFKPWHMAYSDIMDYLHGQKLRAVLEDDPEYFYEGRFTVNVWKSEKDWSRITIDYDVGPYKWSVLSSTDDWLWDPFNFQNGVIRPAVFKDIAVTTEVRAVKLAALLFGRAPVCPVFRVSSSDKRGVHIRFINPTLGLDETKLLPDGVIQFPEFVFFGDLGATLELWCDTGTGSVSVDFRQGRL</sequence>
<reference evidence="1" key="1">
    <citation type="submission" date="2023-01" db="EMBL/GenBank/DDBJ databases">
        <title>Human gut microbiome strain richness.</title>
        <authorList>
            <person name="Chen-Liaw A."/>
        </authorList>
    </citation>
    <scope>NUCLEOTIDE SEQUENCE</scope>
    <source>
        <strain evidence="1">2225st1_A6_2225SCRN_200828</strain>
    </source>
</reference>
<dbReference type="Gene3D" id="2.40.30.200">
    <property type="match status" value="1"/>
</dbReference>
<gene>
    <name evidence="1" type="ORF">PND83_22250</name>
</gene>
<accession>A0AAW6C7V5</accession>